<gene>
    <name evidence="2" type="ORF">KQI75_07615</name>
</gene>
<feature type="transmembrane region" description="Helical" evidence="1">
    <location>
        <begin position="23"/>
        <end position="46"/>
    </location>
</feature>
<dbReference type="InterPro" id="IPR010380">
    <property type="entry name" value="DUF975"/>
</dbReference>
<comment type="caution">
    <text evidence="2">The sequence shown here is derived from an EMBL/GenBank/DDBJ whole genome shotgun (WGS) entry which is preliminary data.</text>
</comment>
<dbReference type="RefSeq" id="WP_216470140.1">
    <property type="nucleotide sequence ID" value="NZ_JAHLQI010000003.1"/>
</dbReference>
<evidence type="ECO:0000256" key="1">
    <source>
        <dbReference type="SAM" id="Phobius"/>
    </source>
</evidence>
<keyword evidence="1" id="KW-0812">Transmembrane</keyword>
<feature type="transmembrane region" description="Helical" evidence="1">
    <location>
        <begin position="166"/>
        <end position="186"/>
    </location>
</feature>
<dbReference type="Pfam" id="PF06161">
    <property type="entry name" value="DUF975"/>
    <property type="match status" value="1"/>
</dbReference>
<evidence type="ECO:0000313" key="2">
    <source>
        <dbReference type="EMBL" id="MBU5490486.1"/>
    </source>
</evidence>
<keyword evidence="1" id="KW-0472">Membrane</keyword>
<feature type="transmembrane region" description="Helical" evidence="1">
    <location>
        <begin position="225"/>
        <end position="250"/>
    </location>
</feature>
<keyword evidence="3" id="KW-1185">Reference proteome</keyword>
<feature type="transmembrane region" description="Helical" evidence="1">
    <location>
        <begin position="66"/>
        <end position="84"/>
    </location>
</feature>
<name>A0ABS6ES13_9FIRM</name>
<evidence type="ECO:0000313" key="3">
    <source>
        <dbReference type="Proteomes" id="UP000783588"/>
    </source>
</evidence>
<sequence>MIYNAQARKDYKAQARADIRKKFWPTIGAVILASIPLALMSIIMSIGTEGFYTLGDASSLDAILSVYGKFAQYSLLYLVIYFFIGSPITFGAKHYYVARARGENSTVGLIFQPFTSGKSYLTSLKLSLSISIRSLGWLVIVCAIALVGLLPLFAFSPADNVGSGAFFLFFIIYFVVVCVVSVWASVKMRRYDGAYICLIDTPDASVWQATGACAKIFKNHNWELMVFDLSFLLWNCLTAITFGVVGLYVIPYQEIAFVHYFDALCGRTPEPAEEPSLSE</sequence>
<dbReference type="PANTHER" id="PTHR40076:SF1">
    <property type="entry name" value="MEMBRANE PROTEIN"/>
    <property type="match status" value="1"/>
</dbReference>
<dbReference type="EMBL" id="JAHLQI010000003">
    <property type="protein sequence ID" value="MBU5490486.1"/>
    <property type="molecule type" value="Genomic_DNA"/>
</dbReference>
<proteinExistence type="predicted"/>
<feature type="transmembrane region" description="Helical" evidence="1">
    <location>
        <begin position="135"/>
        <end position="154"/>
    </location>
</feature>
<dbReference type="PANTHER" id="PTHR40076">
    <property type="entry name" value="MEMBRANE PROTEIN-RELATED"/>
    <property type="match status" value="1"/>
</dbReference>
<reference evidence="2 3" key="1">
    <citation type="submission" date="2021-06" db="EMBL/GenBank/DDBJ databases">
        <authorList>
            <person name="Sun Q."/>
            <person name="Li D."/>
        </authorList>
    </citation>
    <scope>NUCLEOTIDE SEQUENCE [LARGE SCALE GENOMIC DNA]</scope>
    <source>
        <strain evidence="2 3">MSJd-7</strain>
    </source>
</reference>
<keyword evidence="1" id="KW-1133">Transmembrane helix</keyword>
<dbReference type="Proteomes" id="UP000783588">
    <property type="component" value="Unassembled WGS sequence"/>
</dbReference>
<organism evidence="2 3">
    <name type="scientific">Butyricicoccus intestinisimiae</name>
    <dbReference type="NCBI Taxonomy" id="2841509"/>
    <lineage>
        <taxon>Bacteria</taxon>
        <taxon>Bacillati</taxon>
        <taxon>Bacillota</taxon>
        <taxon>Clostridia</taxon>
        <taxon>Eubacteriales</taxon>
        <taxon>Butyricicoccaceae</taxon>
        <taxon>Butyricicoccus</taxon>
    </lineage>
</organism>
<protein>
    <submittedName>
        <fullName evidence="2">DUF975 family protein</fullName>
    </submittedName>
</protein>
<accession>A0ABS6ES13</accession>